<proteinExistence type="predicted"/>
<keyword evidence="2" id="KW-1133">Transmembrane helix</keyword>
<feature type="transmembrane region" description="Helical" evidence="2">
    <location>
        <begin position="73"/>
        <end position="92"/>
    </location>
</feature>
<name>A0A433X5A9_9HYPH</name>
<keyword evidence="2" id="KW-0812">Transmembrane</keyword>
<accession>A0A433X5A9</accession>
<keyword evidence="4" id="KW-1185">Reference proteome</keyword>
<feature type="region of interest" description="Disordered" evidence="1">
    <location>
        <begin position="1"/>
        <end position="54"/>
    </location>
</feature>
<dbReference type="EMBL" id="RZNJ01000005">
    <property type="protein sequence ID" value="RUT29253.1"/>
    <property type="molecule type" value="Genomic_DNA"/>
</dbReference>
<evidence type="ECO:0000256" key="2">
    <source>
        <dbReference type="SAM" id="Phobius"/>
    </source>
</evidence>
<dbReference type="RefSeq" id="WP_127189243.1">
    <property type="nucleotide sequence ID" value="NZ_RZNJ01000005.1"/>
</dbReference>
<evidence type="ECO:0000313" key="4">
    <source>
        <dbReference type="Proteomes" id="UP000281547"/>
    </source>
</evidence>
<protein>
    <submittedName>
        <fullName evidence="3">Uncharacterized protein</fullName>
    </submittedName>
</protein>
<feature type="compositionally biased region" description="Basic and acidic residues" evidence="1">
    <location>
        <begin position="10"/>
        <end position="20"/>
    </location>
</feature>
<comment type="caution">
    <text evidence="3">The sequence shown here is derived from an EMBL/GenBank/DDBJ whole genome shotgun (WGS) entry which is preliminary data.</text>
</comment>
<dbReference type="Proteomes" id="UP000281547">
    <property type="component" value="Unassembled WGS sequence"/>
</dbReference>
<dbReference type="AlphaFoldDB" id="A0A433X5A9"/>
<sequence length="95" mass="10008">MPDTVPTSDQLRDHIDKGGSSDKVAYPDPAAAPLGTDDEAAGKSPSREERRMAAGAEIAAPQVRRSAHIDPTLLYFGMAALVMLAALFMIGLGRT</sequence>
<dbReference type="OrthoDB" id="7306245at2"/>
<keyword evidence="2" id="KW-0472">Membrane</keyword>
<evidence type="ECO:0000313" key="3">
    <source>
        <dbReference type="EMBL" id="RUT29253.1"/>
    </source>
</evidence>
<reference evidence="3 4" key="1">
    <citation type="journal article" date="2016" name="Int. J. Syst. Evol. Microbiol.">
        <title>Arsenicitalea aurantiaca gen. nov., sp. nov., a new member of the family Hyphomicrobiaceae, isolated from high-arsenic sediment.</title>
        <authorList>
            <person name="Mu Y."/>
            <person name="Zhou L."/>
            <person name="Zeng X.C."/>
            <person name="Liu L."/>
            <person name="Pan Y."/>
            <person name="Chen X."/>
            <person name="Wang J."/>
            <person name="Li S."/>
            <person name="Li W.J."/>
            <person name="Wang Y."/>
        </authorList>
    </citation>
    <scope>NUCLEOTIDE SEQUENCE [LARGE SCALE GENOMIC DNA]</scope>
    <source>
        <strain evidence="3 4">42-50</strain>
    </source>
</reference>
<gene>
    <name evidence="3" type="ORF">EMQ25_14080</name>
</gene>
<organism evidence="3 4">
    <name type="scientific">Arsenicitalea aurantiaca</name>
    <dbReference type="NCBI Taxonomy" id="1783274"/>
    <lineage>
        <taxon>Bacteria</taxon>
        <taxon>Pseudomonadati</taxon>
        <taxon>Pseudomonadota</taxon>
        <taxon>Alphaproteobacteria</taxon>
        <taxon>Hyphomicrobiales</taxon>
        <taxon>Devosiaceae</taxon>
        <taxon>Arsenicitalea</taxon>
    </lineage>
</organism>
<evidence type="ECO:0000256" key="1">
    <source>
        <dbReference type="SAM" id="MobiDB-lite"/>
    </source>
</evidence>